<comment type="catalytic activity">
    <reaction evidence="11">
        <text>an N-acyl-1-beta-D-glucosyl-15-methylhexadecasphing-4-enine + H2O = an N-acyl-15-methylhexadecasphing-4-enine + D-glucose</text>
        <dbReference type="Rhea" id="RHEA:34755"/>
        <dbReference type="ChEBI" id="CHEBI:4167"/>
        <dbReference type="ChEBI" id="CHEBI:15377"/>
        <dbReference type="ChEBI" id="CHEBI:70815"/>
        <dbReference type="ChEBI" id="CHEBI:70846"/>
    </reaction>
    <physiologicalReaction direction="left-to-right" evidence="11">
        <dbReference type="Rhea" id="RHEA:34756"/>
    </physiologicalReaction>
</comment>
<evidence type="ECO:0000256" key="4">
    <source>
        <dbReference type="ARBA" id="ARBA00005382"/>
    </source>
</evidence>
<dbReference type="GO" id="GO:0005102">
    <property type="term" value="F:signaling receptor binding"/>
    <property type="evidence" value="ECO:0007669"/>
    <property type="project" value="UniProtKB-ARBA"/>
</dbReference>
<evidence type="ECO:0000259" key="13">
    <source>
        <dbReference type="Pfam" id="PF02055"/>
    </source>
</evidence>
<evidence type="ECO:0000313" key="16">
    <source>
        <dbReference type="Proteomes" id="UP001176961"/>
    </source>
</evidence>
<dbReference type="InterPro" id="IPR033453">
    <property type="entry name" value="Glyco_hydro_30_TIM-barrel"/>
</dbReference>
<dbReference type="GO" id="GO:0005774">
    <property type="term" value="C:vacuolar membrane"/>
    <property type="evidence" value="ECO:0007669"/>
    <property type="project" value="UniProtKB-ARBA"/>
</dbReference>
<evidence type="ECO:0000256" key="3">
    <source>
        <dbReference type="ARBA" id="ARBA00004991"/>
    </source>
</evidence>
<evidence type="ECO:0000259" key="14">
    <source>
        <dbReference type="Pfam" id="PF17189"/>
    </source>
</evidence>
<evidence type="ECO:0000256" key="10">
    <source>
        <dbReference type="ARBA" id="ARBA00050474"/>
    </source>
</evidence>
<dbReference type="GO" id="GO:0042391">
    <property type="term" value="P:regulation of membrane potential"/>
    <property type="evidence" value="ECO:0007669"/>
    <property type="project" value="UniProtKB-ARBA"/>
</dbReference>
<dbReference type="GO" id="GO:0008202">
    <property type="term" value="P:steroid metabolic process"/>
    <property type="evidence" value="ECO:0007669"/>
    <property type="project" value="UniProtKB-ARBA"/>
</dbReference>
<dbReference type="SUPFAM" id="SSF51011">
    <property type="entry name" value="Glycosyl hydrolase domain"/>
    <property type="match status" value="1"/>
</dbReference>
<evidence type="ECO:0000256" key="6">
    <source>
        <dbReference type="ARBA" id="ARBA00022729"/>
    </source>
</evidence>
<dbReference type="FunFam" id="3.20.20.80:FF:000030">
    <property type="entry name" value="Lysosomal acid glucosylceramidase"/>
    <property type="match status" value="1"/>
</dbReference>
<evidence type="ECO:0000256" key="11">
    <source>
        <dbReference type="ARBA" id="ARBA00051345"/>
    </source>
</evidence>
<evidence type="ECO:0000256" key="9">
    <source>
        <dbReference type="ARBA" id="ARBA00023098"/>
    </source>
</evidence>
<comment type="similarity">
    <text evidence="4 12">Belongs to the glycosyl hydrolase 30 family.</text>
</comment>
<gene>
    <name evidence="15" type="ORF">CYNAS_LOCUS13084</name>
</gene>
<accession>A0AA36M7G8</accession>
<sequence length="516" mass="57475">MSAENIILVFAAVLTCSLADRPCAQKIFEPEQNIVCVCNATYCDDIEPLSTIPSGKAVIYVSSLAGKRFAKATVPISDQKMSADISISVDARQEFQSIMGFGGAFTDSVGINIASLKETTQRNLLKAYFGRNGIGYNMARVPIASTDFSTREYSYADTPGDMEMKSFSLADEDFKYKIPYILSAMNLTGGNIKLFASPWSAPGWMKTNGRMKGGGTLKGLVNGEYYQSYAVYLTKFFEEYAKNGVPFWGMTLQNEPSSGLLPFYGWQTMLFTADMERDFVKGVLGPMFKSNDATKNLKVMALDDNRLWLPRWADKIFDDPDATKYVDGIGVHWYFNALAPASLLTSTYKKHPDKFLLATEACTGSMGVHGPILGDWYRAEEYADDIITNLNNFVSGWVDWNMCLNERGGPTWVNNFVDSPIIVNSTADEFYKQPMFYAMGHFSKFIAADSVRITTKVIGKQEIMATAVNYQGRRTLLLLNKHDRSQDVSIADSATGHYILLNIDPHSIVSVIWNKQ</sequence>
<dbReference type="GO" id="GO:0004348">
    <property type="term" value="F:glucosylceramidase activity"/>
    <property type="evidence" value="ECO:0007669"/>
    <property type="project" value="UniProtKB-EC"/>
</dbReference>
<dbReference type="InterPro" id="IPR001139">
    <property type="entry name" value="Glyco_hydro_30"/>
</dbReference>
<dbReference type="GO" id="GO:0010605">
    <property type="term" value="P:negative regulation of macromolecule metabolic process"/>
    <property type="evidence" value="ECO:0007669"/>
    <property type="project" value="UniProtKB-ARBA"/>
</dbReference>
<dbReference type="GO" id="GO:0030163">
    <property type="term" value="P:protein catabolic process"/>
    <property type="evidence" value="ECO:0007669"/>
    <property type="project" value="UniProtKB-ARBA"/>
</dbReference>
<name>A0AA36M7G8_CYLNA</name>
<proteinExistence type="inferred from homology"/>
<dbReference type="Gene3D" id="3.20.20.80">
    <property type="entry name" value="Glycosidases"/>
    <property type="match status" value="1"/>
</dbReference>
<dbReference type="GO" id="GO:0016758">
    <property type="term" value="F:hexosyltransferase activity"/>
    <property type="evidence" value="ECO:0007669"/>
    <property type="project" value="UniProtKB-ARBA"/>
</dbReference>
<dbReference type="GO" id="GO:0006066">
    <property type="term" value="P:alcohol metabolic process"/>
    <property type="evidence" value="ECO:0007669"/>
    <property type="project" value="UniProtKB-ARBA"/>
</dbReference>
<dbReference type="GO" id="GO:0032006">
    <property type="term" value="P:regulation of TOR signaling"/>
    <property type="evidence" value="ECO:0007669"/>
    <property type="project" value="UniProtKB-ARBA"/>
</dbReference>
<evidence type="ECO:0000256" key="5">
    <source>
        <dbReference type="ARBA" id="ARBA00012658"/>
    </source>
</evidence>
<dbReference type="GO" id="GO:0007040">
    <property type="term" value="P:lysosome organization"/>
    <property type="evidence" value="ECO:0007669"/>
    <property type="project" value="UniProtKB-ARBA"/>
</dbReference>
<dbReference type="GO" id="GO:0006680">
    <property type="term" value="P:glucosylceramide catabolic process"/>
    <property type="evidence" value="ECO:0007669"/>
    <property type="project" value="TreeGrafter"/>
</dbReference>
<dbReference type="EC" id="3.2.1.45" evidence="5 12"/>
<comment type="caution">
    <text evidence="15">The sequence shown here is derived from an EMBL/GenBank/DDBJ whole genome shotgun (WGS) entry which is preliminary data.</text>
</comment>
<evidence type="ECO:0000256" key="12">
    <source>
        <dbReference type="RuleBase" id="RU361188"/>
    </source>
</evidence>
<protein>
    <recommendedName>
        <fullName evidence="5 12">Glucosylceramidase</fullName>
        <ecNumber evidence="5 12">3.2.1.45</ecNumber>
    </recommendedName>
</protein>
<dbReference type="GO" id="GO:0005764">
    <property type="term" value="C:lysosome"/>
    <property type="evidence" value="ECO:0007669"/>
    <property type="project" value="UniProtKB-ARBA"/>
</dbReference>
<dbReference type="SUPFAM" id="SSF51445">
    <property type="entry name" value="(Trans)glycosidases"/>
    <property type="match status" value="1"/>
</dbReference>
<dbReference type="GO" id="GO:0051246">
    <property type="term" value="P:regulation of protein metabolic process"/>
    <property type="evidence" value="ECO:0007669"/>
    <property type="project" value="UniProtKB-ARBA"/>
</dbReference>
<evidence type="ECO:0000256" key="2">
    <source>
        <dbReference type="ARBA" id="ARBA00004760"/>
    </source>
</evidence>
<comment type="catalytic activity">
    <reaction evidence="1">
        <text>a beta-D-glucosyl-(1&lt;-&gt;1')-N-acylsphing-4-enine + H2O = an N-acylsphing-4-enine + D-glucose</text>
        <dbReference type="Rhea" id="RHEA:13269"/>
        <dbReference type="ChEBI" id="CHEBI:4167"/>
        <dbReference type="ChEBI" id="CHEBI:15377"/>
        <dbReference type="ChEBI" id="CHEBI:22801"/>
        <dbReference type="ChEBI" id="CHEBI:52639"/>
        <dbReference type="EC" id="3.2.1.45"/>
    </reaction>
    <physiologicalReaction direction="left-to-right" evidence="1">
        <dbReference type="Rhea" id="RHEA:13270"/>
    </physiologicalReaction>
</comment>
<dbReference type="Pfam" id="PF17189">
    <property type="entry name" value="Glyco_hydro_30C"/>
    <property type="match status" value="1"/>
</dbReference>
<comment type="pathway">
    <text evidence="3">Sphingolipid metabolism.</text>
</comment>
<keyword evidence="8 12" id="KW-0746">Sphingolipid metabolism</keyword>
<dbReference type="GO" id="GO:0016241">
    <property type="term" value="P:regulation of macroautophagy"/>
    <property type="evidence" value="ECO:0007669"/>
    <property type="project" value="UniProtKB-ARBA"/>
</dbReference>
<dbReference type="InterPro" id="IPR017853">
    <property type="entry name" value="GH"/>
</dbReference>
<dbReference type="PANTHER" id="PTHR11069:SF23">
    <property type="entry name" value="LYSOSOMAL ACID GLUCOSYLCERAMIDASE"/>
    <property type="match status" value="1"/>
</dbReference>
<dbReference type="InterPro" id="IPR033452">
    <property type="entry name" value="GH30_C"/>
</dbReference>
<comment type="pathway">
    <text evidence="2">Lipid metabolism; sphingolipid metabolism.</text>
</comment>
<feature type="domain" description="Glycosyl hydrolase family 30 beta sandwich" evidence="14">
    <location>
        <begin position="449"/>
        <end position="511"/>
    </location>
</feature>
<evidence type="ECO:0000256" key="1">
    <source>
        <dbReference type="ARBA" id="ARBA00001013"/>
    </source>
</evidence>
<keyword evidence="9 12" id="KW-0443">Lipid metabolism</keyword>
<evidence type="ECO:0000313" key="15">
    <source>
        <dbReference type="EMBL" id="CAJ0601101.1"/>
    </source>
</evidence>
<reference evidence="15" key="1">
    <citation type="submission" date="2023-07" db="EMBL/GenBank/DDBJ databases">
        <authorList>
            <consortium name="CYATHOMIX"/>
        </authorList>
    </citation>
    <scope>NUCLEOTIDE SEQUENCE</scope>
    <source>
        <strain evidence="15">N/A</strain>
    </source>
</reference>
<feature type="domain" description="Glycosyl hydrolase family 30 TIM-barrel" evidence="13">
    <location>
        <begin position="98"/>
        <end position="446"/>
    </location>
</feature>
<evidence type="ECO:0000256" key="7">
    <source>
        <dbReference type="ARBA" id="ARBA00022801"/>
    </source>
</evidence>
<keyword evidence="12" id="KW-0326">Glycosidase</keyword>
<comment type="catalytic activity">
    <reaction evidence="10">
        <text>a beta-D-glucosylceramide + H2O = an N-acyl-sphingoid base + D-glucose</text>
        <dbReference type="Rhea" id="RHEA:81447"/>
        <dbReference type="ChEBI" id="CHEBI:4167"/>
        <dbReference type="ChEBI" id="CHEBI:15377"/>
        <dbReference type="ChEBI" id="CHEBI:83264"/>
        <dbReference type="ChEBI" id="CHEBI:83273"/>
    </reaction>
    <physiologicalReaction direction="left-to-right" evidence="10">
        <dbReference type="Rhea" id="RHEA:81448"/>
    </physiologicalReaction>
</comment>
<organism evidence="15 16">
    <name type="scientific">Cylicocyclus nassatus</name>
    <name type="common">Nematode worm</name>
    <dbReference type="NCBI Taxonomy" id="53992"/>
    <lineage>
        <taxon>Eukaryota</taxon>
        <taxon>Metazoa</taxon>
        <taxon>Ecdysozoa</taxon>
        <taxon>Nematoda</taxon>
        <taxon>Chromadorea</taxon>
        <taxon>Rhabditida</taxon>
        <taxon>Rhabditina</taxon>
        <taxon>Rhabditomorpha</taxon>
        <taxon>Strongyloidea</taxon>
        <taxon>Strongylidae</taxon>
        <taxon>Cylicocyclus</taxon>
    </lineage>
</organism>
<keyword evidence="7 12" id="KW-0378">Hydrolase</keyword>
<keyword evidence="16" id="KW-1185">Reference proteome</keyword>
<dbReference type="AlphaFoldDB" id="A0AA36M7G8"/>
<dbReference type="EMBL" id="CATQJL010000305">
    <property type="protein sequence ID" value="CAJ0601101.1"/>
    <property type="molecule type" value="Genomic_DNA"/>
</dbReference>
<evidence type="ECO:0000256" key="8">
    <source>
        <dbReference type="ARBA" id="ARBA00022919"/>
    </source>
</evidence>
<dbReference type="GO" id="GO:0006914">
    <property type="term" value="P:autophagy"/>
    <property type="evidence" value="ECO:0007669"/>
    <property type="project" value="UniProtKB-ARBA"/>
</dbReference>
<dbReference type="Pfam" id="PF02055">
    <property type="entry name" value="Glyco_hydro_30"/>
    <property type="match status" value="1"/>
</dbReference>
<dbReference type="PRINTS" id="PR00843">
    <property type="entry name" value="GLHYDRLASE30"/>
</dbReference>
<dbReference type="PANTHER" id="PTHR11069">
    <property type="entry name" value="GLUCOSYLCERAMIDASE"/>
    <property type="match status" value="1"/>
</dbReference>
<dbReference type="Proteomes" id="UP001176961">
    <property type="component" value="Unassembled WGS sequence"/>
</dbReference>
<keyword evidence="6" id="KW-0732">Signal</keyword>